<keyword evidence="5" id="KW-0808">Transferase</keyword>
<reference evidence="16 17" key="1">
    <citation type="submission" date="2019-08" db="EMBL/GenBank/DDBJ databases">
        <title>Pelomicrobium methylotrophicum gen. nov., sp. nov. a moderately thermophilic, facultatively anaerobic, lithoautotrophic and methylotrophic bacterium isolated from a terrestrial mud volcano.</title>
        <authorList>
            <person name="Slobodkina G.B."/>
            <person name="Merkel A.Y."/>
            <person name="Slobodkin A.I."/>
        </authorList>
    </citation>
    <scope>NUCLEOTIDE SEQUENCE [LARGE SCALE GENOMIC DNA]</scope>
    <source>
        <strain evidence="16 17">SM250</strain>
    </source>
</reference>
<evidence type="ECO:0000313" key="16">
    <source>
        <dbReference type="EMBL" id="TXF11856.1"/>
    </source>
</evidence>
<dbReference type="InterPro" id="IPR003661">
    <property type="entry name" value="HisK_dim/P_dom"/>
</dbReference>
<keyword evidence="11" id="KW-0902">Two-component regulatory system</keyword>
<dbReference type="InterPro" id="IPR004358">
    <property type="entry name" value="Sig_transdc_His_kin-like_C"/>
</dbReference>
<dbReference type="Proteomes" id="UP000321201">
    <property type="component" value="Unassembled WGS sequence"/>
</dbReference>
<evidence type="ECO:0000256" key="11">
    <source>
        <dbReference type="ARBA" id="ARBA00023012"/>
    </source>
</evidence>
<dbReference type="FunCoup" id="A0A5C7EHW3">
    <property type="interactions" value="197"/>
</dbReference>
<keyword evidence="4" id="KW-0597">Phosphoprotein</keyword>
<dbReference type="PANTHER" id="PTHR45436">
    <property type="entry name" value="SENSOR HISTIDINE KINASE YKOH"/>
    <property type="match status" value="1"/>
</dbReference>
<dbReference type="InterPro" id="IPR050428">
    <property type="entry name" value="TCS_sensor_his_kinase"/>
</dbReference>
<comment type="catalytic activity">
    <reaction evidence="1">
        <text>ATP + protein L-histidine = ADP + protein N-phospho-L-histidine.</text>
        <dbReference type="EC" id="2.7.13.3"/>
    </reaction>
</comment>
<dbReference type="InterPro" id="IPR036890">
    <property type="entry name" value="HATPase_C_sf"/>
</dbReference>
<evidence type="ECO:0000256" key="4">
    <source>
        <dbReference type="ARBA" id="ARBA00022553"/>
    </source>
</evidence>
<keyword evidence="7" id="KW-0547">Nucleotide-binding</keyword>
<feature type="domain" description="HAMP" evidence="15">
    <location>
        <begin position="86"/>
        <end position="138"/>
    </location>
</feature>
<keyword evidence="17" id="KW-1185">Reference proteome</keyword>
<dbReference type="PROSITE" id="PS50109">
    <property type="entry name" value="HIS_KIN"/>
    <property type="match status" value="1"/>
</dbReference>
<dbReference type="Pfam" id="PF00512">
    <property type="entry name" value="HisKA"/>
    <property type="match status" value="1"/>
</dbReference>
<evidence type="ECO:0000259" key="14">
    <source>
        <dbReference type="PROSITE" id="PS50109"/>
    </source>
</evidence>
<dbReference type="InterPro" id="IPR003660">
    <property type="entry name" value="HAMP_dom"/>
</dbReference>
<dbReference type="Gene3D" id="3.30.565.10">
    <property type="entry name" value="Histidine kinase-like ATPase, C-terminal domain"/>
    <property type="match status" value="1"/>
</dbReference>
<keyword evidence="8" id="KW-0418">Kinase</keyword>
<keyword evidence="12 13" id="KW-0472">Membrane</keyword>
<dbReference type="PROSITE" id="PS50885">
    <property type="entry name" value="HAMP"/>
    <property type="match status" value="1"/>
</dbReference>
<dbReference type="PRINTS" id="PR00344">
    <property type="entry name" value="BCTRLSENSOR"/>
</dbReference>
<dbReference type="SUPFAM" id="SSF55874">
    <property type="entry name" value="ATPase domain of HSP90 chaperone/DNA topoisomerase II/histidine kinase"/>
    <property type="match status" value="1"/>
</dbReference>
<dbReference type="EC" id="2.7.13.3" evidence="3"/>
<feature type="transmembrane region" description="Helical" evidence="13">
    <location>
        <begin position="12"/>
        <end position="35"/>
    </location>
</feature>
<accession>A0A5C7EHW3</accession>
<dbReference type="OrthoDB" id="8583694at2"/>
<keyword evidence="6 13" id="KW-0812">Transmembrane</keyword>
<evidence type="ECO:0000256" key="7">
    <source>
        <dbReference type="ARBA" id="ARBA00022741"/>
    </source>
</evidence>
<organism evidence="16 17">
    <name type="scientific">Pelomicrobium methylotrophicum</name>
    <dbReference type="NCBI Taxonomy" id="2602750"/>
    <lineage>
        <taxon>Bacteria</taxon>
        <taxon>Pseudomonadati</taxon>
        <taxon>Pseudomonadota</taxon>
        <taxon>Hydrogenophilia</taxon>
        <taxon>Hydrogenophilia incertae sedis</taxon>
        <taxon>Pelomicrobium</taxon>
    </lineage>
</organism>
<dbReference type="InterPro" id="IPR005467">
    <property type="entry name" value="His_kinase_dom"/>
</dbReference>
<dbReference type="CDD" id="cd00082">
    <property type="entry name" value="HisKA"/>
    <property type="match status" value="1"/>
</dbReference>
<gene>
    <name evidence="16" type="ORF">FR698_08750</name>
</gene>
<dbReference type="SUPFAM" id="SSF47384">
    <property type="entry name" value="Homodimeric domain of signal transducing histidine kinase"/>
    <property type="match status" value="1"/>
</dbReference>
<dbReference type="AlphaFoldDB" id="A0A5C7EHW3"/>
<comment type="subcellular location">
    <subcellularLocation>
        <location evidence="2">Membrane</location>
        <topology evidence="2">Multi-pass membrane protein</topology>
    </subcellularLocation>
</comment>
<evidence type="ECO:0000256" key="2">
    <source>
        <dbReference type="ARBA" id="ARBA00004141"/>
    </source>
</evidence>
<dbReference type="PANTHER" id="PTHR45436:SF14">
    <property type="entry name" value="SENSOR PROTEIN QSEC"/>
    <property type="match status" value="1"/>
</dbReference>
<evidence type="ECO:0000313" key="17">
    <source>
        <dbReference type="Proteomes" id="UP000321201"/>
    </source>
</evidence>
<dbReference type="GO" id="GO:0005886">
    <property type="term" value="C:plasma membrane"/>
    <property type="evidence" value="ECO:0007669"/>
    <property type="project" value="TreeGrafter"/>
</dbReference>
<keyword evidence="9" id="KW-0067">ATP-binding</keyword>
<dbReference type="InterPro" id="IPR036097">
    <property type="entry name" value="HisK_dim/P_sf"/>
</dbReference>
<proteinExistence type="predicted"/>
<evidence type="ECO:0000259" key="15">
    <source>
        <dbReference type="PROSITE" id="PS50885"/>
    </source>
</evidence>
<dbReference type="FunFam" id="1.10.287.130:FF:000035">
    <property type="entry name" value="Two-component sensor histidine kinase"/>
    <property type="match status" value="1"/>
</dbReference>
<protein>
    <recommendedName>
        <fullName evidence="3">histidine kinase</fullName>
        <ecNumber evidence="3">2.7.13.3</ecNumber>
    </recommendedName>
</protein>
<evidence type="ECO:0000256" key="12">
    <source>
        <dbReference type="ARBA" id="ARBA00023136"/>
    </source>
</evidence>
<dbReference type="GO" id="GO:0005524">
    <property type="term" value="F:ATP binding"/>
    <property type="evidence" value="ECO:0007669"/>
    <property type="project" value="UniProtKB-KW"/>
</dbReference>
<dbReference type="RefSeq" id="WP_147799819.1">
    <property type="nucleotide sequence ID" value="NZ_VPFL01000010.1"/>
</dbReference>
<evidence type="ECO:0000256" key="6">
    <source>
        <dbReference type="ARBA" id="ARBA00022692"/>
    </source>
</evidence>
<evidence type="ECO:0000256" key="3">
    <source>
        <dbReference type="ARBA" id="ARBA00012438"/>
    </source>
</evidence>
<evidence type="ECO:0000256" key="9">
    <source>
        <dbReference type="ARBA" id="ARBA00022840"/>
    </source>
</evidence>
<dbReference type="InterPro" id="IPR003594">
    <property type="entry name" value="HATPase_dom"/>
</dbReference>
<evidence type="ECO:0000256" key="1">
    <source>
        <dbReference type="ARBA" id="ARBA00000085"/>
    </source>
</evidence>
<feature type="domain" description="Histidine kinase" evidence="14">
    <location>
        <begin position="146"/>
        <end position="357"/>
    </location>
</feature>
<dbReference type="Gene3D" id="1.10.287.130">
    <property type="match status" value="1"/>
</dbReference>
<dbReference type="EMBL" id="VPFL01000010">
    <property type="protein sequence ID" value="TXF11856.1"/>
    <property type="molecule type" value="Genomic_DNA"/>
</dbReference>
<feature type="transmembrane region" description="Helical" evidence="13">
    <location>
        <begin position="62"/>
        <end position="83"/>
    </location>
</feature>
<evidence type="ECO:0000256" key="5">
    <source>
        <dbReference type="ARBA" id="ARBA00022679"/>
    </source>
</evidence>
<dbReference type="Pfam" id="PF02518">
    <property type="entry name" value="HATPase_c"/>
    <property type="match status" value="1"/>
</dbReference>
<name>A0A5C7EHW3_9PROT</name>
<evidence type="ECO:0000256" key="8">
    <source>
        <dbReference type="ARBA" id="ARBA00022777"/>
    </source>
</evidence>
<sequence>MTTRWFSLGRRLLLWLLTGIVLGWMGATAAVYWVAREELGKWQEEETHHDAPHLWHEFEEHFLEAVLTPLGILLPALGGWIWFATRRGLAPLEDIAQEVARRAPEHLQPLAPAAAPTEIRPLVAALNRLFARVAQALENERRFTADAAHELRTPLAAMRAQAQVAQAARTPAEREHALEQIIDASHRAARLLEQLLTLARLDPAAAPTPAPVMLDTLAAEVCAEFGARALDRGIHLALEAQPASTPGNADLLRVLLANLVDNALRYVPAGGHVVVRVGPRVGGAELAVSDDGPGIPASEREAVLRRFHRLAGQDVPGSGLGLSIAARIVELHHARLALEEGPCGRGLTVRVSFPDHGAP</sequence>
<dbReference type="GO" id="GO:0000155">
    <property type="term" value="F:phosphorelay sensor kinase activity"/>
    <property type="evidence" value="ECO:0007669"/>
    <property type="project" value="InterPro"/>
</dbReference>
<dbReference type="SMART" id="SM00387">
    <property type="entry name" value="HATPase_c"/>
    <property type="match status" value="1"/>
</dbReference>
<comment type="caution">
    <text evidence="16">The sequence shown here is derived from an EMBL/GenBank/DDBJ whole genome shotgun (WGS) entry which is preliminary data.</text>
</comment>
<dbReference type="InParanoid" id="A0A5C7EHW3"/>
<keyword evidence="10 13" id="KW-1133">Transmembrane helix</keyword>
<evidence type="ECO:0000256" key="10">
    <source>
        <dbReference type="ARBA" id="ARBA00022989"/>
    </source>
</evidence>
<evidence type="ECO:0000256" key="13">
    <source>
        <dbReference type="SAM" id="Phobius"/>
    </source>
</evidence>
<dbReference type="SMART" id="SM00388">
    <property type="entry name" value="HisKA"/>
    <property type="match status" value="1"/>
</dbReference>